<organism evidence="1">
    <name type="scientific">viral metagenome</name>
    <dbReference type="NCBI Taxonomy" id="1070528"/>
    <lineage>
        <taxon>unclassified sequences</taxon>
        <taxon>metagenomes</taxon>
        <taxon>organismal metagenomes</taxon>
    </lineage>
</organism>
<accession>A0A6H2A5Z8</accession>
<proteinExistence type="predicted"/>
<evidence type="ECO:0000313" key="1">
    <source>
        <dbReference type="EMBL" id="QJA54965.1"/>
    </source>
</evidence>
<evidence type="ECO:0000313" key="2">
    <source>
        <dbReference type="EMBL" id="QJI04103.1"/>
    </source>
</evidence>
<dbReference type="EMBL" id="MT145148">
    <property type="protein sequence ID" value="QJI04103.1"/>
    <property type="molecule type" value="Genomic_DNA"/>
</dbReference>
<protein>
    <submittedName>
        <fullName evidence="1">Putative sigma-70 region domain containing protein</fullName>
    </submittedName>
</protein>
<dbReference type="EMBL" id="MT144554">
    <property type="protein sequence ID" value="QJA54965.1"/>
    <property type="molecule type" value="Genomic_DNA"/>
</dbReference>
<sequence>MVKYESTTKHHRNQSIVQVRREHPELSLAEIGKAFGISGKRVWYILDREEKLRAACYVGGQGNTTLASDT</sequence>
<name>A0A6H2A5Z8_9ZZZZ</name>
<gene>
    <name evidence="1" type="ORF">TM448A06268_0009</name>
    <name evidence="2" type="ORF">TM448B06063_0009</name>
</gene>
<reference evidence="1" key="1">
    <citation type="submission" date="2020-03" db="EMBL/GenBank/DDBJ databases">
        <title>The deep terrestrial virosphere.</title>
        <authorList>
            <person name="Holmfeldt K."/>
            <person name="Nilsson E."/>
            <person name="Simone D."/>
            <person name="Lopez-Fernandez M."/>
            <person name="Wu X."/>
            <person name="de Brujin I."/>
            <person name="Lundin D."/>
            <person name="Andersson A."/>
            <person name="Bertilsson S."/>
            <person name="Dopson M."/>
        </authorList>
    </citation>
    <scope>NUCLEOTIDE SEQUENCE</scope>
    <source>
        <strain evidence="1">TM448A06268</strain>
        <strain evidence="2">TM448B06063</strain>
    </source>
</reference>
<dbReference type="AlphaFoldDB" id="A0A6H2A5Z8"/>